<organism evidence="1 2">
    <name type="scientific">Trichoderma simmonsii</name>
    <dbReference type="NCBI Taxonomy" id="1491479"/>
    <lineage>
        <taxon>Eukaryota</taxon>
        <taxon>Fungi</taxon>
        <taxon>Dikarya</taxon>
        <taxon>Ascomycota</taxon>
        <taxon>Pezizomycotina</taxon>
        <taxon>Sordariomycetes</taxon>
        <taxon>Hypocreomycetidae</taxon>
        <taxon>Hypocreales</taxon>
        <taxon>Hypocreaceae</taxon>
        <taxon>Trichoderma</taxon>
    </lineage>
</organism>
<accession>A0A8G0PDB8</accession>
<dbReference type="Proteomes" id="UP000826661">
    <property type="component" value="Chromosome I"/>
</dbReference>
<evidence type="ECO:0000313" key="1">
    <source>
        <dbReference type="EMBL" id="QYS95024.1"/>
    </source>
</evidence>
<dbReference type="EMBL" id="CP075864">
    <property type="protein sequence ID" value="QYS95024.1"/>
    <property type="molecule type" value="Genomic_DNA"/>
</dbReference>
<dbReference type="AlphaFoldDB" id="A0A8G0PDB8"/>
<protein>
    <submittedName>
        <fullName evidence="1">Uncharacterized protein</fullName>
    </submittedName>
</protein>
<sequence>MEPTENLAMCYSIGRYSVYRFNQCWTLLWVQLQLSGSFVTRLVLCFWIPMAVKMHLGSIPAAVRQHEKKTLTRKNPGGTNAKMNWRGAACKRLLEARPIRIPRHALGRGRVSCCWIGTRKMADMPCQGSRDGGDAVHLHVLKLEK</sequence>
<gene>
    <name evidence="1" type="ORF">H0G86_013319</name>
</gene>
<evidence type="ECO:0000313" key="2">
    <source>
        <dbReference type="Proteomes" id="UP000826661"/>
    </source>
</evidence>
<name>A0A8G0PDB8_9HYPO</name>
<reference evidence="1 2" key="1">
    <citation type="journal article" date="2021" name="BMC Genomics">
        <title>Telomere-to-telomere genome assembly of asparaginase-producing Trichoderma simmonsii.</title>
        <authorList>
            <person name="Chung D."/>
            <person name="Kwon Y.M."/>
            <person name="Yang Y."/>
        </authorList>
    </citation>
    <scope>NUCLEOTIDE SEQUENCE [LARGE SCALE GENOMIC DNA]</scope>
    <source>
        <strain evidence="1 2">GH-Sj1</strain>
    </source>
</reference>
<keyword evidence="2" id="KW-1185">Reference proteome</keyword>
<proteinExistence type="predicted"/>